<dbReference type="Proteomes" id="UP000284177">
    <property type="component" value="Unassembled WGS sequence"/>
</dbReference>
<dbReference type="Gene3D" id="3.40.50.300">
    <property type="entry name" value="P-loop containing nucleotide triphosphate hydrolases"/>
    <property type="match status" value="1"/>
</dbReference>
<dbReference type="InterPro" id="IPR051396">
    <property type="entry name" value="Bact_Antivir_Def_Nuclease"/>
</dbReference>
<protein>
    <recommendedName>
        <fullName evidence="1">Endonuclease GajA/Old nuclease/RecF-like AAA domain-containing protein</fullName>
    </recommendedName>
</protein>
<accession>A0A419T9N1</accession>
<evidence type="ECO:0000313" key="3">
    <source>
        <dbReference type="Proteomes" id="UP000284177"/>
    </source>
</evidence>
<feature type="domain" description="Endonuclease GajA/Old nuclease/RecF-like AAA" evidence="1">
    <location>
        <begin position="2"/>
        <end position="159"/>
    </location>
</feature>
<dbReference type="InterPro" id="IPR027417">
    <property type="entry name" value="P-loop_NTPase"/>
</dbReference>
<dbReference type="PANTHER" id="PTHR43581:SF4">
    <property type="entry name" value="ATP_GTP PHOSPHATASE"/>
    <property type="match status" value="1"/>
</dbReference>
<comment type="caution">
    <text evidence="2">The sequence shown here is derived from an EMBL/GenBank/DDBJ whole genome shotgun (WGS) entry which is preliminary data.</text>
</comment>
<dbReference type="PANTHER" id="PTHR43581">
    <property type="entry name" value="ATP/GTP PHOSPHATASE"/>
    <property type="match status" value="1"/>
</dbReference>
<dbReference type="InterPro" id="IPR041685">
    <property type="entry name" value="AAA_GajA/Old/RecF-like"/>
</dbReference>
<name>A0A419T9N1_9FIRM</name>
<keyword evidence="3" id="KW-1185">Reference proteome</keyword>
<reference evidence="2 3" key="1">
    <citation type="submission" date="2016-08" db="EMBL/GenBank/DDBJ databases">
        <title>Novel Firmicutes and Novel Genomes.</title>
        <authorList>
            <person name="Poppleton D.I."/>
            <person name="Gribaldo S."/>
        </authorList>
    </citation>
    <scope>NUCLEOTIDE SEQUENCE [LARGE SCALE GENOMIC DNA]</scope>
    <source>
        <strain evidence="2 3">CTT3</strain>
    </source>
</reference>
<dbReference type="EMBL" id="MCIB01000002">
    <property type="protein sequence ID" value="RKD34175.1"/>
    <property type="molecule type" value="Genomic_DNA"/>
</dbReference>
<organism evidence="2 3">
    <name type="scientific">Thermohalobacter berrensis</name>
    <dbReference type="NCBI Taxonomy" id="99594"/>
    <lineage>
        <taxon>Bacteria</taxon>
        <taxon>Bacillati</taxon>
        <taxon>Bacillota</taxon>
        <taxon>Tissierellia</taxon>
        <taxon>Tissierellales</taxon>
        <taxon>Thermohalobacteraceae</taxon>
        <taxon>Thermohalobacter</taxon>
    </lineage>
</organism>
<evidence type="ECO:0000259" key="1">
    <source>
        <dbReference type="Pfam" id="PF13175"/>
    </source>
</evidence>
<evidence type="ECO:0000313" key="2">
    <source>
        <dbReference type="EMBL" id="RKD34175.1"/>
    </source>
</evidence>
<dbReference type="SUPFAM" id="SSF52540">
    <property type="entry name" value="P-loop containing nucleoside triphosphate hydrolases"/>
    <property type="match status" value="1"/>
</dbReference>
<gene>
    <name evidence="2" type="ORF">BET03_07750</name>
</gene>
<proteinExistence type="predicted"/>
<dbReference type="AlphaFoldDB" id="A0A419T9N1"/>
<sequence length="191" mass="22189">MYGKLIKHIWENSDFNKKAVIEKKLDEIKQITDDIFDDAIMDIQQKIREAIYFSNISFQLLENTKDDIYKGIEVFIDDGILGLLKDKGTGIQSAFIISLFSYYCSKFHKNSSLLVVEEPEIYLHPQARRVLSYKFDEFVNLNHINGNQVIITTHSSEFIRNTNLENIILVKKVNGRTTTKSITLHSEKIRI</sequence>
<dbReference type="Pfam" id="PF13175">
    <property type="entry name" value="AAA_15"/>
    <property type="match status" value="1"/>
</dbReference>